<accession>A0ABR0SY54</accession>
<dbReference type="Pfam" id="PF00172">
    <property type="entry name" value="Zn_clus"/>
    <property type="match status" value="1"/>
</dbReference>
<evidence type="ECO:0000256" key="1">
    <source>
        <dbReference type="ARBA" id="ARBA00023242"/>
    </source>
</evidence>
<dbReference type="EMBL" id="JAVFKD010000002">
    <property type="protein sequence ID" value="KAK5997092.1"/>
    <property type="molecule type" value="Genomic_DNA"/>
</dbReference>
<dbReference type="SMART" id="SM00066">
    <property type="entry name" value="GAL4"/>
    <property type="match status" value="1"/>
</dbReference>
<organism evidence="3 4">
    <name type="scientific">Cladobotryum mycophilum</name>
    <dbReference type="NCBI Taxonomy" id="491253"/>
    <lineage>
        <taxon>Eukaryota</taxon>
        <taxon>Fungi</taxon>
        <taxon>Dikarya</taxon>
        <taxon>Ascomycota</taxon>
        <taxon>Pezizomycotina</taxon>
        <taxon>Sordariomycetes</taxon>
        <taxon>Hypocreomycetidae</taxon>
        <taxon>Hypocreales</taxon>
        <taxon>Hypocreaceae</taxon>
        <taxon>Cladobotryum</taxon>
    </lineage>
</organism>
<dbReference type="SUPFAM" id="SSF57701">
    <property type="entry name" value="Zn2/Cys6 DNA-binding domain"/>
    <property type="match status" value="1"/>
</dbReference>
<reference evidence="3 4" key="1">
    <citation type="submission" date="2024-01" db="EMBL/GenBank/DDBJ databases">
        <title>Complete genome of Cladobotryum mycophilum ATHUM6906.</title>
        <authorList>
            <person name="Christinaki A.C."/>
            <person name="Myridakis A.I."/>
            <person name="Kouvelis V.N."/>
        </authorList>
    </citation>
    <scope>NUCLEOTIDE SEQUENCE [LARGE SCALE GENOMIC DNA]</scope>
    <source>
        <strain evidence="3 4">ATHUM6906</strain>
    </source>
</reference>
<gene>
    <name evidence="3" type="ORF">PT974_02444</name>
</gene>
<dbReference type="CDD" id="cd00067">
    <property type="entry name" value="GAL4"/>
    <property type="match status" value="1"/>
</dbReference>
<sequence>MVGVPGRSKGCITCRKRKKGCDKQEPSCLRCSRAGLACEGYGKDLIWLHTGAAGSSEQSSTSPSQLQQASADRPWFVRYERKKESNERIALSDNLVRSAREQLYLGFFWDVMTPSGRDASLDSLDLPAIGWIKVIPTFYNSEIAVRYVAIATAASMLGQSRKDAQLYSKGFQVYNWSIREMVKAIRQPERAKSDGLLVAARLMALYEILFGPGVKFEHSGWKGHIDGQVALLLARGSESCKTGIGHQLFVDIRTTTALVSIKKRWPSPFSSPEWKTIPWAVKEKSMHMKLMDTIEEVADLLVQIDTIHASPSDYAKKLQVQLLTRCLDAEASLSDWKSQIDLSTYDYTIAELPLPLPTTNADFSLLGMSCFYWATCLLLYSVSAFASKLDGWSTTPSSVSKADTTTYPFLGAEDISSSESESDWDVMYNGLTIYVKKIAHCIHLFFAPSSRVIHSGASLFPMSVALHFLEATEASSNPSEETKILRNIFQHSFMGRTFNRHRQADKQPIIKEAGDVRPRYKYLWV</sequence>
<dbReference type="PANTHER" id="PTHR38111">
    <property type="entry name" value="ZN(2)-C6 FUNGAL-TYPE DOMAIN-CONTAINING PROTEIN-RELATED"/>
    <property type="match status" value="1"/>
</dbReference>
<comment type="caution">
    <text evidence="3">The sequence shown here is derived from an EMBL/GenBank/DDBJ whole genome shotgun (WGS) entry which is preliminary data.</text>
</comment>
<keyword evidence="1" id="KW-0539">Nucleus</keyword>
<dbReference type="PROSITE" id="PS50048">
    <property type="entry name" value="ZN2_CY6_FUNGAL_2"/>
    <property type="match status" value="1"/>
</dbReference>
<evidence type="ECO:0000313" key="4">
    <source>
        <dbReference type="Proteomes" id="UP001338125"/>
    </source>
</evidence>
<protein>
    <recommendedName>
        <fullName evidence="2">Zn(2)-C6 fungal-type domain-containing protein</fullName>
    </recommendedName>
</protein>
<dbReference type="PROSITE" id="PS00463">
    <property type="entry name" value="ZN2_CY6_FUNGAL_1"/>
    <property type="match status" value="1"/>
</dbReference>
<dbReference type="Proteomes" id="UP001338125">
    <property type="component" value="Unassembled WGS sequence"/>
</dbReference>
<feature type="domain" description="Zn(2)-C6 fungal-type" evidence="2">
    <location>
        <begin position="10"/>
        <end position="38"/>
    </location>
</feature>
<dbReference type="InterPro" id="IPR001138">
    <property type="entry name" value="Zn2Cys6_DnaBD"/>
</dbReference>
<name>A0ABR0SY54_9HYPO</name>
<evidence type="ECO:0000313" key="3">
    <source>
        <dbReference type="EMBL" id="KAK5997092.1"/>
    </source>
</evidence>
<keyword evidence="4" id="KW-1185">Reference proteome</keyword>
<proteinExistence type="predicted"/>
<evidence type="ECO:0000259" key="2">
    <source>
        <dbReference type="PROSITE" id="PS50048"/>
    </source>
</evidence>
<dbReference type="Gene3D" id="4.10.240.10">
    <property type="entry name" value="Zn(2)-C6 fungal-type DNA-binding domain"/>
    <property type="match status" value="1"/>
</dbReference>
<dbReference type="InterPro" id="IPR053178">
    <property type="entry name" value="Osmoadaptation_assoc"/>
</dbReference>
<dbReference type="InterPro" id="IPR036864">
    <property type="entry name" value="Zn2-C6_fun-type_DNA-bd_sf"/>
</dbReference>